<accession>D1A863</accession>
<dbReference type="Proteomes" id="UP000001918">
    <property type="component" value="Chromosome"/>
</dbReference>
<sequence>MLSDAPSYAGPHGTVEAVKHHHDGAMPNTTAGLREGLAAAHAPTSPKLTMARRNLPC</sequence>
<evidence type="ECO:0000313" key="2">
    <source>
        <dbReference type="EMBL" id="ACZ00378.1"/>
    </source>
</evidence>
<proteinExistence type="predicted"/>
<dbReference type="KEGG" id="tcu:Tcur_4860"/>
<dbReference type="AlphaFoldDB" id="D1A863"/>
<name>D1A863_THECD</name>
<organism evidence="2 3">
    <name type="scientific">Thermomonospora curvata (strain ATCC 19995 / DSM 43183 / JCM 3096 / KCTC 9072 / NBRC 15933 / NCIMB 10081 / Henssen B9)</name>
    <dbReference type="NCBI Taxonomy" id="471852"/>
    <lineage>
        <taxon>Bacteria</taxon>
        <taxon>Bacillati</taxon>
        <taxon>Actinomycetota</taxon>
        <taxon>Actinomycetes</taxon>
        <taxon>Streptosporangiales</taxon>
        <taxon>Thermomonosporaceae</taxon>
        <taxon>Thermomonospora</taxon>
    </lineage>
</organism>
<feature type="region of interest" description="Disordered" evidence="1">
    <location>
        <begin position="1"/>
        <end position="35"/>
    </location>
</feature>
<dbReference type="HOGENOM" id="CLU_2995180_0_0_11"/>
<reference evidence="2 3" key="1">
    <citation type="journal article" date="2011" name="Stand. Genomic Sci.">
        <title>Complete genome sequence of Thermomonospora curvata type strain (B9).</title>
        <authorList>
            <person name="Chertkov O."/>
            <person name="Sikorski J."/>
            <person name="Nolan M."/>
            <person name="Lapidus A."/>
            <person name="Lucas S."/>
            <person name="Del Rio T.G."/>
            <person name="Tice H."/>
            <person name="Cheng J.F."/>
            <person name="Goodwin L."/>
            <person name="Pitluck S."/>
            <person name="Liolios K."/>
            <person name="Ivanova N."/>
            <person name="Mavromatis K."/>
            <person name="Mikhailova N."/>
            <person name="Ovchinnikova G."/>
            <person name="Pati A."/>
            <person name="Chen A."/>
            <person name="Palaniappan K."/>
            <person name="Djao O.D."/>
            <person name="Land M."/>
            <person name="Hauser L."/>
            <person name="Chang Y.J."/>
            <person name="Jeffries C.D."/>
            <person name="Brettin T."/>
            <person name="Han C."/>
            <person name="Detter J.C."/>
            <person name="Rohde M."/>
            <person name="Goker M."/>
            <person name="Woyke T."/>
            <person name="Bristow J."/>
            <person name="Eisen J.A."/>
            <person name="Markowitz V."/>
            <person name="Hugenholtz P."/>
            <person name="Klenk H.P."/>
            <person name="Kyrpides N.C."/>
        </authorList>
    </citation>
    <scope>NUCLEOTIDE SEQUENCE [LARGE SCALE GENOMIC DNA]</scope>
    <source>
        <strain evidence="3">ATCC 19995 / DSM 43183 / JCM 3096 / KCTC 9072 / NBRC 15933 / NCIMB 10081 / Henssen B9</strain>
    </source>
</reference>
<evidence type="ECO:0000256" key="1">
    <source>
        <dbReference type="SAM" id="MobiDB-lite"/>
    </source>
</evidence>
<keyword evidence="3" id="KW-1185">Reference proteome</keyword>
<evidence type="ECO:0000313" key="3">
    <source>
        <dbReference type="Proteomes" id="UP000001918"/>
    </source>
</evidence>
<protein>
    <submittedName>
        <fullName evidence="2">Uncharacterized protein</fullName>
    </submittedName>
</protein>
<dbReference type="EMBL" id="CP001738">
    <property type="protein sequence ID" value="ACZ00378.1"/>
    <property type="molecule type" value="Genomic_DNA"/>
</dbReference>
<gene>
    <name evidence="2" type="ordered locus">Tcur_4860</name>
</gene>